<dbReference type="InterPro" id="IPR025996">
    <property type="entry name" value="MT1864/Rv1816-like_C"/>
</dbReference>
<keyword evidence="1" id="KW-0805">Transcription regulation</keyword>
<dbReference type="SUPFAM" id="SSF48498">
    <property type="entry name" value="Tetracyclin repressor-like, C-terminal domain"/>
    <property type="match status" value="1"/>
</dbReference>
<name>A0ABP6ZI23_9ACTN</name>
<accession>A0ABP6ZI23</accession>
<evidence type="ECO:0000313" key="4">
    <source>
        <dbReference type="EMBL" id="GAA3607675.1"/>
    </source>
</evidence>
<dbReference type="RefSeq" id="WP_231483794.1">
    <property type="nucleotide sequence ID" value="NZ_BAAAZO010000003.1"/>
</dbReference>
<keyword evidence="5" id="KW-1185">Reference proteome</keyword>
<reference evidence="5" key="1">
    <citation type="journal article" date="2019" name="Int. J. Syst. Evol. Microbiol.">
        <title>The Global Catalogue of Microorganisms (GCM) 10K type strain sequencing project: providing services to taxonomists for standard genome sequencing and annotation.</title>
        <authorList>
            <consortium name="The Broad Institute Genomics Platform"/>
            <consortium name="The Broad Institute Genome Sequencing Center for Infectious Disease"/>
            <person name="Wu L."/>
            <person name="Ma J."/>
        </authorList>
    </citation>
    <scope>NUCLEOTIDE SEQUENCE [LARGE SCALE GENOMIC DNA]</scope>
    <source>
        <strain evidence="5">JCM 16902</strain>
    </source>
</reference>
<keyword evidence="2" id="KW-0804">Transcription</keyword>
<evidence type="ECO:0000256" key="1">
    <source>
        <dbReference type="ARBA" id="ARBA00023015"/>
    </source>
</evidence>
<protein>
    <recommendedName>
        <fullName evidence="3">HTH-type transcriptional regulator MT1864/Rv1816-like C-terminal domain-containing protein</fullName>
    </recommendedName>
</protein>
<proteinExistence type="predicted"/>
<feature type="domain" description="HTH-type transcriptional regulator MT1864/Rv1816-like C-terminal" evidence="3">
    <location>
        <begin position="5"/>
        <end position="95"/>
    </location>
</feature>
<dbReference type="Gene3D" id="1.10.357.10">
    <property type="entry name" value="Tetracycline Repressor, domain 2"/>
    <property type="match status" value="1"/>
</dbReference>
<dbReference type="Pfam" id="PF13305">
    <property type="entry name" value="TetR_C_33"/>
    <property type="match status" value="1"/>
</dbReference>
<evidence type="ECO:0000259" key="3">
    <source>
        <dbReference type="Pfam" id="PF13305"/>
    </source>
</evidence>
<gene>
    <name evidence="4" type="ORF">GCM10022223_24560</name>
</gene>
<dbReference type="EMBL" id="BAAAZO010000003">
    <property type="protein sequence ID" value="GAA3607675.1"/>
    <property type="molecule type" value="Genomic_DNA"/>
</dbReference>
<sequence>MARLGAVGLAYLDFARDCPGRYRTMSGDARTTSVPGVPNTVLRDCVVSGRSSCSGSSEDAMSLWPGLHGLAHQRDLMHTFPWPDRLDRLMISTLAHLVRS</sequence>
<dbReference type="InterPro" id="IPR036271">
    <property type="entry name" value="Tet_transcr_reg_TetR-rel_C_sf"/>
</dbReference>
<dbReference type="Proteomes" id="UP001501074">
    <property type="component" value="Unassembled WGS sequence"/>
</dbReference>
<comment type="caution">
    <text evidence="4">The sequence shown here is derived from an EMBL/GenBank/DDBJ whole genome shotgun (WGS) entry which is preliminary data.</text>
</comment>
<evidence type="ECO:0000256" key="2">
    <source>
        <dbReference type="ARBA" id="ARBA00023163"/>
    </source>
</evidence>
<organism evidence="4 5">
    <name type="scientific">Kineosporia mesophila</name>
    <dbReference type="NCBI Taxonomy" id="566012"/>
    <lineage>
        <taxon>Bacteria</taxon>
        <taxon>Bacillati</taxon>
        <taxon>Actinomycetota</taxon>
        <taxon>Actinomycetes</taxon>
        <taxon>Kineosporiales</taxon>
        <taxon>Kineosporiaceae</taxon>
        <taxon>Kineosporia</taxon>
    </lineage>
</organism>
<evidence type="ECO:0000313" key="5">
    <source>
        <dbReference type="Proteomes" id="UP001501074"/>
    </source>
</evidence>